<evidence type="ECO:0000313" key="1">
    <source>
        <dbReference type="EMBL" id="MFF5294080.1"/>
    </source>
</evidence>
<reference evidence="1 2" key="1">
    <citation type="submission" date="2024-10" db="EMBL/GenBank/DDBJ databases">
        <title>The Natural Products Discovery Center: Release of the First 8490 Sequenced Strains for Exploring Actinobacteria Biosynthetic Diversity.</title>
        <authorList>
            <person name="Kalkreuter E."/>
            <person name="Kautsar S.A."/>
            <person name="Yang D."/>
            <person name="Bader C.D."/>
            <person name="Teijaro C.N."/>
            <person name="Fluegel L."/>
            <person name="Davis C.M."/>
            <person name="Simpson J.R."/>
            <person name="Lauterbach L."/>
            <person name="Steele A.D."/>
            <person name="Gui C."/>
            <person name="Meng S."/>
            <person name="Li G."/>
            <person name="Viehrig K."/>
            <person name="Ye F."/>
            <person name="Su P."/>
            <person name="Kiefer A.F."/>
            <person name="Nichols A."/>
            <person name="Cepeda A.J."/>
            <person name="Yan W."/>
            <person name="Fan B."/>
            <person name="Jiang Y."/>
            <person name="Adhikari A."/>
            <person name="Zheng C.-J."/>
            <person name="Schuster L."/>
            <person name="Cowan T.M."/>
            <person name="Smanski M.J."/>
            <person name="Chevrette M.G."/>
            <person name="De Carvalho L.P.S."/>
            <person name="Shen B."/>
        </authorList>
    </citation>
    <scope>NUCLEOTIDE SEQUENCE [LARGE SCALE GENOMIC DNA]</scope>
    <source>
        <strain evidence="1 2">NPDC000087</strain>
    </source>
</reference>
<dbReference type="Gene3D" id="3.10.450.50">
    <property type="match status" value="1"/>
</dbReference>
<dbReference type="EMBL" id="JBIAZU010000006">
    <property type="protein sequence ID" value="MFF5294080.1"/>
    <property type="molecule type" value="Genomic_DNA"/>
</dbReference>
<accession>A0ABW6WLI8</accession>
<evidence type="ECO:0000313" key="2">
    <source>
        <dbReference type="Proteomes" id="UP001602245"/>
    </source>
</evidence>
<sequence length="112" mass="12406">MSDLKSVLDAWQRGIARHEPAEVAALFTEDAIFQGLHPYVVGPAGVAAYYDSQPLGMTVDYRILHEKRLAGGVTVGWIEADFHFTDRDPVELNLTVVLVGGLITHYQVSRRV</sequence>
<dbReference type="InterPro" id="IPR032710">
    <property type="entry name" value="NTF2-like_dom_sf"/>
</dbReference>
<keyword evidence="2" id="KW-1185">Reference proteome</keyword>
<name>A0ABW6WLI8_9ACTN</name>
<evidence type="ECO:0008006" key="3">
    <source>
        <dbReference type="Google" id="ProtNLM"/>
    </source>
</evidence>
<dbReference type="SUPFAM" id="SSF54427">
    <property type="entry name" value="NTF2-like"/>
    <property type="match status" value="1"/>
</dbReference>
<comment type="caution">
    <text evidence="1">The sequence shown here is derived from an EMBL/GenBank/DDBJ whole genome shotgun (WGS) entry which is preliminary data.</text>
</comment>
<protein>
    <recommendedName>
        <fullName evidence="3">SnoaL-like domain-containing protein</fullName>
    </recommendedName>
</protein>
<gene>
    <name evidence="1" type="ORF">ACFY35_31985</name>
</gene>
<dbReference type="Proteomes" id="UP001602245">
    <property type="component" value="Unassembled WGS sequence"/>
</dbReference>
<proteinExistence type="predicted"/>
<organism evidence="1 2">
    <name type="scientific">Paractinoplanes globisporus</name>
    <dbReference type="NCBI Taxonomy" id="113565"/>
    <lineage>
        <taxon>Bacteria</taxon>
        <taxon>Bacillati</taxon>
        <taxon>Actinomycetota</taxon>
        <taxon>Actinomycetes</taxon>
        <taxon>Micromonosporales</taxon>
        <taxon>Micromonosporaceae</taxon>
        <taxon>Paractinoplanes</taxon>
    </lineage>
</organism>
<dbReference type="RefSeq" id="WP_020512323.1">
    <property type="nucleotide sequence ID" value="NZ_JBIAZU010000006.1"/>
</dbReference>